<proteinExistence type="predicted"/>
<name>A0AAV0HD58_9ROSI</name>
<dbReference type="Proteomes" id="UP001154282">
    <property type="component" value="Unassembled WGS sequence"/>
</dbReference>
<evidence type="ECO:0000313" key="1">
    <source>
        <dbReference type="EMBL" id="CAI0383157.1"/>
    </source>
</evidence>
<sequence>MNNSQAICFHFASSKAILHRHIQSPFDSQAFSQIRRPLSSASSHCSEAERFALVADYHSKTGSLIFKTSRIDIHLEISCLWGFLVMNQRAARK</sequence>
<keyword evidence="2" id="KW-1185">Reference proteome</keyword>
<evidence type="ECO:0000313" key="2">
    <source>
        <dbReference type="Proteomes" id="UP001154282"/>
    </source>
</evidence>
<dbReference type="AlphaFoldDB" id="A0AAV0HD58"/>
<dbReference type="EMBL" id="CAMGYJ010000002">
    <property type="protein sequence ID" value="CAI0383157.1"/>
    <property type="molecule type" value="Genomic_DNA"/>
</dbReference>
<protein>
    <submittedName>
        <fullName evidence="1">Uncharacterized protein</fullName>
    </submittedName>
</protein>
<accession>A0AAV0HD58</accession>
<organism evidence="1 2">
    <name type="scientific">Linum tenue</name>
    <dbReference type="NCBI Taxonomy" id="586396"/>
    <lineage>
        <taxon>Eukaryota</taxon>
        <taxon>Viridiplantae</taxon>
        <taxon>Streptophyta</taxon>
        <taxon>Embryophyta</taxon>
        <taxon>Tracheophyta</taxon>
        <taxon>Spermatophyta</taxon>
        <taxon>Magnoliopsida</taxon>
        <taxon>eudicotyledons</taxon>
        <taxon>Gunneridae</taxon>
        <taxon>Pentapetalae</taxon>
        <taxon>rosids</taxon>
        <taxon>fabids</taxon>
        <taxon>Malpighiales</taxon>
        <taxon>Linaceae</taxon>
        <taxon>Linum</taxon>
    </lineage>
</organism>
<comment type="caution">
    <text evidence="1">The sequence shown here is derived from an EMBL/GenBank/DDBJ whole genome shotgun (WGS) entry which is preliminary data.</text>
</comment>
<reference evidence="1" key="1">
    <citation type="submission" date="2022-08" db="EMBL/GenBank/DDBJ databases">
        <authorList>
            <person name="Gutierrez-Valencia J."/>
        </authorList>
    </citation>
    <scope>NUCLEOTIDE SEQUENCE</scope>
</reference>
<gene>
    <name evidence="1" type="ORF">LITE_LOCUS3884</name>
</gene>